<reference evidence="1 2" key="2">
    <citation type="submission" date="2019-09" db="EMBL/GenBank/DDBJ databases">
        <authorList>
            <person name="Jin C."/>
        </authorList>
    </citation>
    <scope>NUCLEOTIDE SEQUENCE [LARGE SCALE GENOMIC DNA]</scope>
    <source>
        <strain evidence="1 2">BN140078</strain>
    </source>
</reference>
<dbReference type="Proteomes" id="UP000324611">
    <property type="component" value="Unassembled WGS sequence"/>
</dbReference>
<accession>A0A5B2VYM8</accession>
<organism evidence="1 2">
    <name type="scientific">Chitinophaga agrisoli</name>
    <dbReference type="NCBI Taxonomy" id="2607653"/>
    <lineage>
        <taxon>Bacteria</taxon>
        <taxon>Pseudomonadati</taxon>
        <taxon>Bacteroidota</taxon>
        <taxon>Chitinophagia</taxon>
        <taxon>Chitinophagales</taxon>
        <taxon>Chitinophagaceae</taxon>
        <taxon>Chitinophaga</taxon>
    </lineage>
</organism>
<sequence length="488" mass="54737">MRRSLILLTISLPLFVQHVRAQLLDSLLVQVGTTGTFATKDYQPLWITAQHFGALTDRKSDLSTQAGFSNAHILGSNGQFYIKYGLNLVNNNHFGNVIVQEGYVKAGFKHLEIRAGRFREVIGEVDKDLSSGSLGVSGNAVPIPQIGIAVPEYTDVPFTDGWLQFKGQFTHGWMGEKQFIKDAWLHQKTFYVRVGKRKLKVGAGLEHFAVWGGHREGLPKIDNSLKGFWNVFTAREANDGTVGGDIGGSVIRPNRAGDHRGVIEGTIDWDNDVTGLHLYMQMPFESSQGMNIKNIDRLLGIAYTNKHEGAWLHKIVGEFIYTKQMNDWYINRVRESYYNNGIYLTGWEYQDRIVGTPLFTDRIRSSKYFPGQVNPYDWNAPITDIKGQGPNILNNRVVGGHLGLQYTIGEMLQAKTLITYTQNYGNINAGPYSPSKSQCYTLEELSYTLPIMPLTLHAGVAVDFGELSDNAGLMLGVSWQFRKFNEEQ</sequence>
<reference evidence="1 2" key="1">
    <citation type="submission" date="2019-09" db="EMBL/GenBank/DDBJ databases">
        <title>Chitinophaga ginsengihumi sp. nov., isolated from soil of ginseng rhizosphere.</title>
        <authorList>
            <person name="Lee J."/>
        </authorList>
    </citation>
    <scope>NUCLEOTIDE SEQUENCE [LARGE SCALE GENOMIC DNA]</scope>
    <source>
        <strain evidence="1 2">BN140078</strain>
    </source>
</reference>
<keyword evidence="2" id="KW-1185">Reference proteome</keyword>
<dbReference type="Pfam" id="PF14052">
    <property type="entry name" value="Caps_assemb_Wzi"/>
    <property type="match status" value="1"/>
</dbReference>
<gene>
    <name evidence="1" type="ORF">F0L74_14310</name>
</gene>
<dbReference type="EMBL" id="VUOC01000002">
    <property type="protein sequence ID" value="KAA2243650.1"/>
    <property type="molecule type" value="Genomic_DNA"/>
</dbReference>
<dbReference type="InterPro" id="IPR026950">
    <property type="entry name" value="Caps_assemb_Wzi"/>
</dbReference>
<dbReference type="InterPro" id="IPR038636">
    <property type="entry name" value="Wzi_sf"/>
</dbReference>
<dbReference type="Gene3D" id="2.40.160.130">
    <property type="entry name" value="Capsule assembly protein Wzi"/>
    <property type="match status" value="1"/>
</dbReference>
<comment type="caution">
    <text evidence="1">The sequence shown here is derived from an EMBL/GenBank/DDBJ whole genome shotgun (WGS) entry which is preliminary data.</text>
</comment>
<protein>
    <submittedName>
        <fullName evidence="1">Capsule assembly Wzi family protein</fullName>
    </submittedName>
</protein>
<dbReference type="RefSeq" id="WP_149838525.1">
    <property type="nucleotide sequence ID" value="NZ_VUOC01000002.1"/>
</dbReference>
<evidence type="ECO:0000313" key="2">
    <source>
        <dbReference type="Proteomes" id="UP000324611"/>
    </source>
</evidence>
<dbReference type="AlphaFoldDB" id="A0A5B2VYM8"/>
<proteinExistence type="predicted"/>
<evidence type="ECO:0000313" key="1">
    <source>
        <dbReference type="EMBL" id="KAA2243650.1"/>
    </source>
</evidence>
<name>A0A5B2VYM8_9BACT</name>